<accession>Q1IQ34</accession>
<dbReference type="GO" id="GO:0030246">
    <property type="term" value="F:carbohydrate binding"/>
    <property type="evidence" value="ECO:0007669"/>
    <property type="project" value="InterPro"/>
</dbReference>
<sequence length="222" mass="25300">MLCAVAPMPAQTCATVQNMISVAKLNSSTDSSGFPKAEAWNSAKPIQFCADWQGKNPDPQRQTEVQALWSTDTLYLRFRASYRELYTYPGGPERRDHLWDRDVAEVFLQPPHQSGRVYSEIEVSPNGDWIDLAIANGEHEDLRSAVKSRVTVDERAKLWTAEVALPMKSVTPMFDPGQSWRVNFFRIEGPEPSRFYSSWQPTNTPKANFHVPEAFVEMRFDK</sequence>
<gene>
    <name evidence="2" type="ordered locus">Acid345_2015</name>
</gene>
<dbReference type="CDD" id="cd09620">
    <property type="entry name" value="CBM9_like_3"/>
    <property type="match status" value="1"/>
</dbReference>
<dbReference type="EMBL" id="CP000360">
    <property type="protein sequence ID" value="ABF41016.1"/>
    <property type="molecule type" value="Genomic_DNA"/>
</dbReference>
<dbReference type="RefSeq" id="WP_011522817.1">
    <property type="nucleotide sequence ID" value="NC_008009.1"/>
</dbReference>
<organism evidence="2 3">
    <name type="scientific">Koribacter versatilis (strain Ellin345)</name>
    <dbReference type="NCBI Taxonomy" id="204669"/>
    <lineage>
        <taxon>Bacteria</taxon>
        <taxon>Pseudomonadati</taxon>
        <taxon>Acidobacteriota</taxon>
        <taxon>Terriglobia</taxon>
        <taxon>Terriglobales</taxon>
        <taxon>Candidatus Korobacteraceae</taxon>
        <taxon>Candidatus Korobacter</taxon>
    </lineage>
</organism>
<dbReference type="SUPFAM" id="SSF49344">
    <property type="entry name" value="CBD9-like"/>
    <property type="match status" value="1"/>
</dbReference>
<dbReference type="OrthoDB" id="190583at2"/>
<evidence type="ECO:0000313" key="3">
    <source>
        <dbReference type="Proteomes" id="UP000002432"/>
    </source>
</evidence>
<dbReference type="eggNOG" id="COG2006">
    <property type="taxonomic scope" value="Bacteria"/>
</dbReference>
<keyword evidence="3" id="KW-1185">Reference proteome</keyword>
<dbReference type="Pfam" id="PF06452">
    <property type="entry name" value="CBM9_1"/>
    <property type="match status" value="1"/>
</dbReference>
<dbReference type="InterPro" id="IPR010502">
    <property type="entry name" value="Carb-bd_dom_fam9"/>
</dbReference>
<dbReference type="STRING" id="204669.Acid345_2015"/>
<dbReference type="KEGG" id="aba:Acid345_2015"/>
<name>Q1IQ34_KORVE</name>
<evidence type="ECO:0000259" key="1">
    <source>
        <dbReference type="Pfam" id="PF06452"/>
    </source>
</evidence>
<dbReference type="Gene3D" id="2.60.40.1190">
    <property type="match status" value="1"/>
</dbReference>
<dbReference type="HOGENOM" id="CLU_1249941_0_0_0"/>
<dbReference type="GO" id="GO:0016052">
    <property type="term" value="P:carbohydrate catabolic process"/>
    <property type="evidence" value="ECO:0007669"/>
    <property type="project" value="InterPro"/>
</dbReference>
<dbReference type="Proteomes" id="UP000002432">
    <property type="component" value="Chromosome"/>
</dbReference>
<protein>
    <recommendedName>
        <fullName evidence="1">Carbohydrate-binding domain-containing protein</fullName>
    </recommendedName>
</protein>
<feature type="domain" description="Carbohydrate-binding" evidence="1">
    <location>
        <begin position="37"/>
        <end position="175"/>
    </location>
</feature>
<proteinExistence type="predicted"/>
<dbReference type="AlphaFoldDB" id="Q1IQ34"/>
<dbReference type="EnsemblBacteria" id="ABF41016">
    <property type="protein sequence ID" value="ABF41016"/>
    <property type="gene ID" value="Acid345_2015"/>
</dbReference>
<evidence type="ECO:0000313" key="2">
    <source>
        <dbReference type="EMBL" id="ABF41016.1"/>
    </source>
</evidence>
<dbReference type="GO" id="GO:0004553">
    <property type="term" value="F:hydrolase activity, hydrolyzing O-glycosyl compounds"/>
    <property type="evidence" value="ECO:0007669"/>
    <property type="project" value="InterPro"/>
</dbReference>
<reference evidence="2 3" key="1">
    <citation type="journal article" date="2009" name="Appl. Environ. Microbiol.">
        <title>Three genomes from the phylum Acidobacteria provide insight into the lifestyles of these microorganisms in soils.</title>
        <authorList>
            <person name="Ward N.L."/>
            <person name="Challacombe J.F."/>
            <person name="Janssen P.H."/>
            <person name="Henrissat B."/>
            <person name="Coutinho P.M."/>
            <person name="Wu M."/>
            <person name="Xie G."/>
            <person name="Haft D.H."/>
            <person name="Sait M."/>
            <person name="Badger J."/>
            <person name="Barabote R.D."/>
            <person name="Bradley B."/>
            <person name="Brettin T.S."/>
            <person name="Brinkac L.M."/>
            <person name="Bruce D."/>
            <person name="Creasy T."/>
            <person name="Daugherty S.C."/>
            <person name="Davidsen T.M."/>
            <person name="DeBoy R.T."/>
            <person name="Detter J.C."/>
            <person name="Dodson R.J."/>
            <person name="Durkin A.S."/>
            <person name="Ganapathy A."/>
            <person name="Gwinn-Giglio M."/>
            <person name="Han C.S."/>
            <person name="Khouri H."/>
            <person name="Kiss H."/>
            <person name="Kothari S.P."/>
            <person name="Madupu R."/>
            <person name="Nelson K.E."/>
            <person name="Nelson W.C."/>
            <person name="Paulsen I."/>
            <person name="Penn K."/>
            <person name="Ren Q."/>
            <person name="Rosovitz M.J."/>
            <person name="Selengut J.D."/>
            <person name="Shrivastava S."/>
            <person name="Sullivan S.A."/>
            <person name="Tapia R."/>
            <person name="Thompson L.S."/>
            <person name="Watkins K.L."/>
            <person name="Yang Q."/>
            <person name="Yu C."/>
            <person name="Zafar N."/>
            <person name="Zhou L."/>
            <person name="Kuske C.R."/>
        </authorList>
    </citation>
    <scope>NUCLEOTIDE SEQUENCE [LARGE SCALE GENOMIC DNA]</scope>
    <source>
        <strain evidence="2 3">Ellin345</strain>
    </source>
</reference>